<feature type="region of interest" description="Disordered" evidence="4">
    <location>
        <begin position="352"/>
        <end position="378"/>
    </location>
</feature>
<feature type="domain" description="SpaA-like prealbumin fold" evidence="7">
    <location>
        <begin position="47"/>
        <end position="160"/>
    </location>
</feature>
<dbReference type="NCBIfam" id="TIGR01167">
    <property type="entry name" value="LPXTG_anchor"/>
    <property type="match status" value="1"/>
</dbReference>
<evidence type="ECO:0000256" key="5">
    <source>
        <dbReference type="SAM" id="Phobius"/>
    </source>
</evidence>
<reference evidence="8" key="1">
    <citation type="submission" date="2023-10" db="EMBL/GenBank/DDBJ databases">
        <title>Whole Genome based description of the genera Actinobaculum and Actinotignum reveals a complex phylogenetic relationship within the species included in the genus Actinotignum.</title>
        <authorList>
            <person name="Jensen C.S."/>
            <person name="Dargis R."/>
            <person name="Kemp M."/>
            <person name="Christensen J.J."/>
        </authorList>
    </citation>
    <scope>NUCLEOTIDE SEQUENCE</scope>
    <source>
        <strain evidence="8">SLA_B511</strain>
    </source>
</reference>
<dbReference type="Gene3D" id="2.60.40.10">
    <property type="entry name" value="Immunoglobulins"/>
    <property type="match status" value="2"/>
</dbReference>
<dbReference type="RefSeq" id="WP_320756167.1">
    <property type="nucleotide sequence ID" value="NZ_JAWNGC010000001.1"/>
</dbReference>
<accession>A0AAW9HJV3</accession>
<comment type="similarity">
    <text evidence="1">Belongs to the serine-aspartate repeat-containing protein (SDr) family.</text>
</comment>
<keyword evidence="5" id="KW-1133">Transmembrane helix</keyword>
<dbReference type="PANTHER" id="PTHR36108">
    <property type="entry name" value="COLOSSIN-B-RELATED"/>
    <property type="match status" value="1"/>
</dbReference>
<keyword evidence="5" id="KW-0812">Transmembrane</keyword>
<dbReference type="EMBL" id="JAWNGC010000001">
    <property type="protein sequence ID" value="MDY5154218.1"/>
    <property type="molecule type" value="Genomic_DNA"/>
</dbReference>
<dbReference type="PANTHER" id="PTHR36108:SF13">
    <property type="entry name" value="COLOSSIN-B-RELATED"/>
    <property type="match status" value="1"/>
</dbReference>
<dbReference type="NCBIfam" id="NF033902">
    <property type="entry name" value="iso_D2_wall_anc"/>
    <property type="match status" value="1"/>
</dbReference>
<organism evidence="8 9">
    <name type="scientific">Actinotignum urinale</name>
    <dbReference type="NCBI Taxonomy" id="190146"/>
    <lineage>
        <taxon>Bacteria</taxon>
        <taxon>Bacillati</taxon>
        <taxon>Actinomycetota</taxon>
        <taxon>Actinomycetes</taxon>
        <taxon>Actinomycetales</taxon>
        <taxon>Actinomycetaceae</taxon>
        <taxon>Actinotignum</taxon>
    </lineage>
</organism>
<feature type="region of interest" description="Disordered" evidence="4">
    <location>
        <begin position="33"/>
        <end position="63"/>
    </location>
</feature>
<comment type="caution">
    <text evidence="8">The sequence shown here is derived from an EMBL/GenBank/DDBJ whole genome shotgun (WGS) entry which is preliminary data.</text>
</comment>
<dbReference type="InterPro" id="IPR006311">
    <property type="entry name" value="TAT_signal"/>
</dbReference>
<keyword evidence="2" id="KW-0964">Secreted</keyword>
<name>A0AAW9HJV3_9ACTO</name>
<dbReference type="InterPro" id="IPR041033">
    <property type="entry name" value="SpaA_PFL_dom_1"/>
</dbReference>
<feature type="signal peptide" evidence="6">
    <location>
        <begin position="1"/>
        <end position="25"/>
    </location>
</feature>
<evidence type="ECO:0000256" key="2">
    <source>
        <dbReference type="ARBA" id="ARBA00022525"/>
    </source>
</evidence>
<dbReference type="AlphaFoldDB" id="A0AAW9HJV3"/>
<sequence length="532" mass="55256">MTKKKSFRKLLAAAFALTLVGGLGAGGAANATPTGTAPWAPGAPTTGSIKITKTDDKNGGTPVKGAGFTVTQVTKIGNDDVNTTSYEGWETIYKNVDAMNKGTATAVTTGTVHSEQKTGDNGETTFSNLPLGLYQVEETTIPAGYTVDVKKFYMTVPEITGTDSTNLTYNYDVTVNPKNVDVTGNVTKSDPSGSVVGAGADTSYTVTAKLNKSKGTEQGAKDLTAADIKSFAIFDDVQLDAFVDPTADVVGDVKAGDTKLTLGDDYTVSVTADPAGSGYTDGTRKRVQVTFTEAGLGKIAAEANKAGNEGKNIPVTAVFNLKLKDDLSGVMKDSKGNVVVVNKFGFIPGYGDGENPTVPVVPNPGNPDPDNPGPSNPTMRFGDFQIEKIDAIDSAPLQGAEFIAFANEADANNCVKSDDRSNCSGVAAEYGTKTTGADGKTEGYKAKAGMEFYVVEKKAPSGYILSGKVTHVTVKPGTSVYSITNVRTKGSGTWFNLPRTGAIGVGIFALLGAGLVAGGTAMHMRSRRREDA</sequence>
<protein>
    <submittedName>
        <fullName evidence="8">SpaH/EbpB family LPXTG-anchored major pilin</fullName>
    </submittedName>
</protein>
<feature type="compositionally biased region" description="Pro residues" evidence="4">
    <location>
        <begin position="359"/>
        <end position="375"/>
    </location>
</feature>
<evidence type="ECO:0000259" key="7">
    <source>
        <dbReference type="Pfam" id="PF17802"/>
    </source>
</evidence>
<dbReference type="Gene3D" id="2.60.40.740">
    <property type="match status" value="1"/>
</dbReference>
<evidence type="ECO:0000313" key="9">
    <source>
        <dbReference type="Proteomes" id="UP001281731"/>
    </source>
</evidence>
<feature type="transmembrane region" description="Helical" evidence="5">
    <location>
        <begin position="501"/>
        <end position="522"/>
    </location>
</feature>
<evidence type="ECO:0000256" key="3">
    <source>
        <dbReference type="ARBA" id="ARBA00022729"/>
    </source>
</evidence>
<dbReference type="PROSITE" id="PS51318">
    <property type="entry name" value="TAT"/>
    <property type="match status" value="1"/>
</dbReference>
<dbReference type="Pfam" id="PF17802">
    <property type="entry name" value="SpaA"/>
    <property type="match status" value="2"/>
</dbReference>
<keyword evidence="3 6" id="KW-0732">Signal</keyword>
<evidence type="ECO:0000256" key="1">
    <source>
        <dbReference type="ARBA" id="ARBA00007257"/>
    </source>
</evidence>
<dbReference type="GO" id="GO:0005975">
    <property type="term" value="P:carbohydrate metabolic process"/>
    <property type="evidence" value="ECO:0007669"/>
    <property type="project" value="UniProtKB-ARBA"/>
</dbReference>
<feature type="compositionally biased region" description="Low complexity" evidence="4">
    <location>
        <begin position="33"/>
        <end position="47"/>
    </location>
</feature>
<dbReference type="InterPro" id="IPR013783">
    <property type="entry name" value="Ig-like_fold"/>
</dbReference>
<feature type="domain" description="SpaA-like prealbumin fold" evidence="7">
    <location>
        <begin position="382"/>
        <end position="485"/>
    </location>
</feature>
<proteinExistence type="inferred from homology"/>
<keyword evidence="5" id="KW-0472">Membrane</keyword>
<evidence type="ECO:0000313" key="8">
    <source>
        <dbReference type="EMBL" id="MDY5154218.1"/>
    </source>
</evidence>
<feature type="chain" id="PRO_5043801999" evidence="6">
    <location>
        <begin position="26"/>
        <end position="532"/>
    </location>
</feature>
<gene>
    <name evidence="8" type="ORF">R6G80_00525</name>
</gene>
<evidence type="ECO:0000256" key="6">
    <source>
        <dbReference type="SAM" id="SignalP"/>
    </source>
</evidence>
<dbReference type="Proteomes" id="UP001281731">
    <property type="component" value="Unassembled WGS sequence"/>
</dbReference>
<dbReference type="InterPro" id="IPR048052">
    <property type="entry name" value="FM1-like"/>
</dbReference>
<evidence type="ECO:0000256" key="4">
    <source>
        <dbReference type="SAM" id="MobiDB-lite"/>
    </source>
</evidence>